<evidence type="ECO:0000259" key="6">
    <source>
        <dbReference type="Pfam" id="PF02776"/>
    </source>
</evidence>
<dbReference type="GO" id="GO:0032923">
    <property type="term" value="P:organic phosphonate biosynthetic process"/>
    <property type="evidence" value="ECO:0007669"/>
    <property type="project" value="InterPro"/>
</dbReference>
<dbReference type="InterPro" id="IPR051818">
    <property type="entry name" value="TPP_dependent_decarboxylase"/>
</dbReference>
<dbReference type="FunFam" id="3.40.50.970:FF:000100">
    <property type="entry name" value="Putative phosphonopyruvate decarboxylase"/>
    <property type="match status" value="1"/>
</dbReference>
<dbReference type="GO" id="GO:0030976">
    <property type="term" value="F:thiamine pyrophosphate binding"/>
    <property type="evidence" value="ECO:0007669"/>
    <property type="project" value="InterPro"/>
</dbReference>
<feature type="domain" description="Thiamine pyrophosphate enzyme TPP-binding" evidence="5">
    <location>
        <begin position="1245"/>
        <end position="1362"/>
    </location>
</feature>
<dbReference type="CDD" id="cd07035">
    <property type="entry name" value="TPP_PYR_POX_like"/>
    <property type="match status" value="1"/>
</dbReference>
<dbReference type="Pfam" id="PF02775">
    <property type="entry name" value="TPP_enzyme_C"/>
    <property type="match status" value="1"/>
</dbReference>
<keyword evidence="1" id="KW-0210">Decarboxylase</keyword>
<dbReference type="PANTHER" id="PTHR42818">
    <property type="entry name" value="SULFOPYRUVATE DECARBOXYLASE SUBUNIT ALPHA"/>
    <property type="match status" value="1"/>
</dbReference>
<evidence type="ECO:0000256" key="4">
    <source>
        <dbReference type="SAM" id="MobiDB-lite"/>
    </source>
</evidence>
<dbReference type="InterPro" id="IPR012001">
    <property type="entry name" value="Thiamin_PyroP_enz_TPP-bd_dom"/>
</dbReference>
<dbReference type="CDD" id="cd03371">
    <property type="entry name" value="TPP_PpyrDC"/>
    <property type="match status" value="1"/>
</dbReference>
<protein>
    <recommendedName>
        <fullName evidence="9">Phosphonopyruvate decarboxylase</fullName>
    </recommendedName>
</protein>
<feature type="domain" description="Thiamine pyrophosphate enzyme N-terminal TPP-binding" evidence="6">
    <location>
        <begin position="1026"/>
        <end position="1131"/>
    </location>
</feature>
<comment type="caution">
    <text evidence="7">The sequence shown here is derived from an EMBL/GenBank/DDBJ whole genome shotgun (WGS) entry which is preliminary data.</text>
</comment>
<reference evidence="7 8" key="1">
    <citation type="journal article" date="2015" name="Sci. Rep.">
        <title>Genome of the facultative scuticociliatosis pathogen Pseudocohnilembus persalinus provides insight into its virulence through horizontal gene transfer.</title>
        <authorList>
            <person name="Xiong J."/>
            <person name="Wang G."/>
            <person name="Cheng J."/>
            <person name="Tian M."/>
            <person name="Pan X."/>
            <person name="Warren A."/>
            <person name="Jiang C."/>
            <person name="Yuan D."/>
            <person name="Miao W."/>
        </authorList>
    </citation>
    <scope>NUCLEOTIDE SEQUENCE [LARGE SCALE GENOMIC DNA]</scope>
    <source>
        <strain evidence="7">36N120E</strain>
    </source>
</reference>
<accession>A0A0V0R538</accession>
<dbReference type="OrthoDB" id="16262at2759"/>
<feature type="compositionally biased region" description="Polar residues" evidence="4">
    <location>
        <begin position="663"/>
        <end position="687"/>
    </location>
</feature>
<dbReference type="InterPro" id="IPR029061">
    <property type="entry name" value="THDP-binding"/>
</dbReference>
<dbReference type="FunFam" id="3.40.50.970:FF:000101">
    <property type="entry name" value="Putative phosphonopyruvate decarboxylase"/>
    <property type="match status" value="1"/>
</dbReference>
<feature type="compositionally biased region" description="Basic and acidic residues" evidence="4">
    <location>
        <begin position="581"/>
        <end position="590"/>
    </location>
</feature>
<dbReference type="NCBIfam" id="TIGR03297">
    <property type="entry name" value="Ppyr-DeCO2ase"/>
    <property type="match status" value="1"/>
</dbReference>
<gene>
    <name evidence="7" type="ORF">PPERSA_00751</name>
</gene>
<keyword evidence="8" id="KW-1185">Reference proteome</keyword>
<feature type="compositionally biased region" description="Low complexity" evidence="4">
    <location>
        <begin position="646"/>
        <end position="656"/>
    </location>
</feature>
<evidence type="ECO:0000256" key="2">
    <source>
        <dbReference type="ARBA" id="ARBA00023052"/>
    </source>
</evidence>
<evidence type="ECO:0008006" key="9">
    <source>
        <dbReference type="Google" id="ProtNLM"/>
    </source>
</evidence>
<feature type="region of interest" description="Disordered" evidence="4">
    <location>
        <begin position="570"/>
        <end position="591"/>
    </location>
</feature>
<dbReference type="InterPro" id="IPR017684">
    <property type="entry name" value="Phosphono-pyrv_decarboxylase"/>
</dbReference>
<dbReference type="SUPFAM" id="SSF52518">
    <property type="entry name" value="Thiamin diphosphate-binding fold (THDP-binding)"/>
    <property type="match status" value="2"/>
</dbReference>
<dbReference type="InParanoid" id="A0A0V0R538"/>
<dbReference type="Pfam" id="PF02776">
    <property type="entry name" value="TPP_enzyme_N"/>
    <property type="match status" value="1"/>
</dbReference>
<feature type="region of interest" description="Disordered" evidence="4">
    <location>
        <begin position="646"/>
        <end position="687"/>
    </location>
</feature>
<dbReference type="EMBL" id="LDAU01000049">
    <property type="protein sequence ID" value="KRX09472.1"/>
    <property type="molecule type" value="Genomic_DNA"/>
</dbReference>
<dbReference type="GO" id="GO:0033980">
    <property type="term" value="F:phosphonopyruvate decarboxylase activity"/>
    <property type="evidence" value="ECO:0007669"/>
    <property type="project" value="InterPro"/>
</dbReference>
<organism evidence="7 8">
    <name type="scientific">Pseudocohnilembus persalinus</name>
    <name type="common">Ciliate</name>
    <dbReference type="NCBI Taxonomy" id="266149"/>
    <lineage>
        <taxon>Eukaryota</taxon>
        <taxon>Sar</taxon>
        <taxon>Alveolata</taxon>
        <taxon>Ciliophora</taxon>
        <taxon>Intramacronucleata</taxon>
        <taxon>Oligohymenophorea</taxon>
        <taxon>Scuticociliatia</taxon>
        <taxon>Philasterida</taxon>
        <taxon>Pseudocohnilembidae</taxon>
        <taxon>Pseudocohnilembus</taxon>
    </lineage>
</organism>
<proteinExistence type="predicted"/>
<name>A0A0V0R538_PSEPJ</name>
<evidence type="ECO:0000259" key="5">
    <source>
        <dbReference type="Pfam" id="PF02775"/>
    </source>
</evidence>
<dbReference type="PANTHER" id="PTHR42818:SF1">
    <property type="entry name" value="SULFOPYRUVATE DECARBOXYLASE"/>
    <property type="match status" value="1"/>
</dbReference>
<evidence type="ECO:0000313" key="8">
    <source>
        <dbReference type="Proteomes" id="UP000054937"/>
    </source>
</evidence>
<evidence type="ECO:0000313" key="7">
    <source>
        <dbReference type="EMBL" id="KRX09472.1"/>
    </source>
</evidence>
<sequence>MQQVKQNDITLSQQLNESNKNNDDFLANYLKNKLTYNSNHINIKNDKNHLGKFKKSNKYNNNYFSNSKYKVLEQDKENINTNNINILTTPINCQNQNTEIKRSKKKIFDNFVTNNIQRKKYKIQKENMINARNNIDKIQNLQKMQPVTFRNFQNQNQDKNQIFQDENYSQNQNNFCFNINDNKIFSNTPRYKKPDLIKDYKIIDQNLIDSQNEEIRSFSHNNCNENKNIFNNQGNDINKKDLLKQLIDYKIKKNQISPKSEIQLKNQFDKIINKVNHSEQILDKIDFMSNMRLNKFLNTTGNSSKICTSRTNFSTNLQKNNMSTQQSSSMLIQQPQNFYQFSQNSNNHFYHSVNPQSCKLGVKSNFSTFSNSNSQFLTNNSHNNSQQQEIFRNNSKNQFNLKLDQIINAQNNQKIHQNNFSNQQSKQKINTEGSNFSQSQFLSDSQGTHQDFNIQYDNLNSYNNKNKIQQNDLTNPEVMQKQQIYENQKYKAINNQNLNQNYQLPKQISNKNIHCIQSPFQIQAITNNKSQNYLQNSDINLKDINGFNTTQQIDQYVQKMRNQEFYQKSEYDDTQNLNQQKSDKNDKNIENGKNQFTFQNFYSQPNETVQEGLSSKYNQMNLSQNKQINVQNKVLLQQNNEKAYQYNQNSQSQNQNEESDENTVVNFSNFSPPNQVNSGNQTQSQQQKKLYFNNRSNSYDSRFNFTNSSETSQKYQNYKIQGSLLKPNIINNTNIIKTVQYRPLSPYVLNNSNNNQQLSTIQANNNKIINFNQQLSSSKKYGNKFLLQQQKLVNYNISSQKKQDPTKIFNTIQSIDSSPSKIISTVKYPQNQYDYSNQKQVQNQHSQQQIEQFLQNDLNKSNLYSQDQSGLNKIINNQEQYSSTHKKQISQFENQIINDNKQNYQQNYLQNQKINIRNNNNLNTIQQQQIQPQIQKQQQLKEVITTTTTMTTQTKRQSFSVEPNGQQVQICSQQFYPKQTTVTETKRIFSPFQKQQQNFTTAQRTTSEAPYDELTRDFLEPKEFYNAIASQGIDFFTGVPDSLLKDFCGYITDNHPQEKHIIAANEGAAVSLAAGYHLATGKIPVVYLQNSGLGNIINPIMSLAHQKVYSIPMIIIMGWRGEIGKKDEPQHLIQGKTMNGIITEMGINFEILPDYIEGAQEALESAVFNAKNRKCPQFLIVKRQCFTNYKLQNKVINDYPMNREQALEILLPAMGQHDIVVSTTGFASRELYELREKYNQGHQRDFLTVGSMGHASSIALGISQVKKSRNVWCLDGDGAAIMHMGAMTQIGTLGGSNIKHVIMNNEAHDSVGAQPTCAGKIDFCTIAKGCGYKHVFSVSSEEELRQKAQEIENMEGPLLLEVKIRPGARKNLGRPKTSPIQNKEAFMQFMAE</sequence>
<keyword evidence="2" id="KW-0786">Thiamine pyrophosphate</keyword>
<keyword evidence="3" id="KW-0456">Lyase</keyword>
<dbReference type="Proteomes" id="UP000054937">
    <property type="component" value="Unassembled WGS sequence"/>
</dbReference>
<evidence type="ECO:0000256" key="3">
    <source>
        <dbReference type="ARBA" id="ARBA00023239"/>
    </source>
</evidence>
<dbReference type="InterPro" id="IPR011766">
    <property type="entry name" value="TPP_enzyme_TPP-bd"/>
</dbReference>
<evidence type="ECO:0000256" key="1">
    <source>
        <dbReference type="ARBA" id="ARBA00022793"/>
    </source>
</evidence>
<dbReference type="Gene3D" id="3.40.50.970">
    <property type="match status" value="2"/>
</dbReference>